<name>A0A4U5PGB4_STECR</name>
<dbReference type="Proteomes" id="UP000298663">
    <property type="component" value="Unassembled WGS sequence"/>
</dbReference>
<feature type="transmembrane region" description="Helical" evidence="2">
    <location>
        <begin position="145"/>
        <end position="162"/>
    </location>
</feature>
<organism evidence="3 4">
    <name type="scientific">Steinernema carpocapsae</name>
    <name type="common">Entomopathogenic nematode</name>
    <dbReference type="NCBI Taxonomy" id="34508"/>
    <lineage>
        <taxon>Eukaryota</taxon>
        <taxon>Metazoa</taxon>
        <taxon>Ecdysozoa</taxon>
        <taxon>Nematoda</taxon>
        <taxon>Chromadorea</taxon>
        <taxon>Rhabditida</taxon>
        <taxon>Tylenchina</taxon>
        <taxon>Panagrolaimomorpha</taxon>
        <taxon>Strongyloidoidea</taxon>
        <taxon>Steinernematidae</taxon>
        <taxon>Steinernema</taxon>
    </lineage>
</organism>
<comment type="caution">
    <text evidence="3">The sequence shown here is derived from an EMBL/GenBank/DDBJ whole genome shotgun (WGS) entry which is preliminary data.</text>
</comment>
<sequence>MRQPSPFFVFRTTAPLSVSLPHVFHRSLFRLPMVFRRLLNKALALSPLGIIRDVTIPMVSLGLDFLLLVLISPKWTKNMFSGLSSNDVMLLLFSLTVTLHGVVLASMFSDLLRRRILRWPIKLIGYNFVTIGVVIYGYYYNKGAFQNGLSMFIIRILLYVIYRLGRANFWIAQNWPYVDTSESESGKDPESVYKPLEPEEETRSVIMEEIE</sequence>
<protein>
    <submittedName>
        <fullName evidence="3">Uncharacterized protein</fullName>
    </submittedName>
</protein>
<proteinExistence type="predicted"/>
<keyword evidence="2" id="KW-0472">Membrane</keyword>
<dbReference type="EMBL" id="AZBU02000002">
    <property type="protein sequence ID" value="TKR95632.1"/>
    <property type="molecule type" value="Genomic_DNA"/>
</dbReference>
<feature type="region of interest" description="Disordered" evidence="1">
    <location>
        <begin position="180"/>
        <end position="203"/>
    </location>
</feature>
<reference evidence="3 4" key="1">
    <citation type="journal article" date="2015" name="Genome Biol.">
        <title>Comparative genomics of Steinernema reveals deeply conserved gene regulatory networks.</title>
        <authorList>
            <person name="Dillman A.R."/>
            <person name="Macchietto M."/>
            <person name="Porter C.F."/>
            <person name="Rogers A."/>
            <person name="Williams B."/>
            <person name="Antoshechkin I."/>
            <person name="Lee M.M."/>
            <person name="Goodwin Z."/>
            <person name="Lu X."/>
            <person name="Lewis E.E."/>
            <person name="Goodrich-Blair H."/>
            <person name="Stock S.P."/>
            <person name="Adams B.J."/>
            <person name="Sternberg P.W."/>
            <person name="Mortazavi A."/>
        </authorList>
    </citation>
    <scope>NUCLEOTIDE SEQUENCE [LARGE SCALE GENOMIC DNA]</scope>
    <source>
        <strain evidence="3 4">ALL</strain>
    </source>
</reference>
<dbReference type="AlphaFoldDB" id="A0A4U5PGB4"/>
<reference evidence="3 4" key="2">
    <citation type="journal article" date="2019" name="G3 (Bethesda)">
        <title>Hybrid Assembly of the Genome of the Entomopathogenic Nematode Steinernema carpocapsae Identifies the X-Chromosome.</title>
        <authorList>
            <person name="Serra L."/>
            <person name="Macchietto M."/>
            <person name="Macias-Munoz A."/>
            <person name="McGill C.J."/>
            <person name="Rodriguez I.M."/>
            <person name="Rodriguez B."/>
            <person name="Murad R."/>
            <person name="Mortazavi A."/>
        </authorList>
    </citation>
    <scope>NUCLEOTIDE SEQUENCE [LARGE SCALE GENOMIC DNA]</scope>
    <source>
        <strain evidence="3 4">ALL</strain>
    </source>
</reference>
<accession>A0A4U5PGB4</accession>
<evidence type="ECO:0000313" key="3">
    <source>
        <dbReference type="EMBL" id="TKR95632.1"/>
    </source>
</evidence>
<keyword evidence="2" id="KW-0812">Transmembrane</keyword>
<keyword evidence="4" id="KW-1185">Reference proteome</keyword>
<feature type="transmembrane region" description="Helical" evidence="2">
    <location>
        <begin position="123"/>
        <end position="139"/>
    </location>
</feature>
<evidence type="ECO:0000256" key="1">
    <source>
        <dbReference type="SAM" id="MobiDB-lite"/>
    </source>
</evidence>
<evidence type="ECO:0000256" key="2">
    <source>
        <dbReference type="SAM" id="Phobius"/>
    </source>
</evidence>
<keyword evidence="2" id="KW-1133">Transmembrane helix</keyword>
<evidence type="ECO:0000313" key="4">
    <source>
        <dbReference type="Proteomes" id="UP000298663"/>
    </source>
</evidence>
<gene>
    <name evidence="3" type="ORF">L596_009773</name>
</gene>
<feature type="transmembrane region" description="Helical" evidence="2">
    <location>
        <begin position="91"/>
        <end position="111"/>
    </location>
</feature>
<feature type="transmembrane region" description="Helical" evidence="2">
    <location>
        <begin position="50"/>
        <end position="71"/>
    </location>
</feature>